<name>A0A6A6UX49_9PEZI</name>
<feature type="compositionally biased region" description="Polar residues" evidence="1">
    <location>
        <begin position="251"/>
        <end position="271"/>
    </location>
</feature>
<dbReference type="AlphaFoldDB" id="A0A6A6UX49"/>
<protein>
    <submittedName>
        <fullName evidence="2">Uncharacterized protein</fullName>
    </submittedName>
</protein>
<feature type="region of interest" description="Disordered" evidence="1">
    <location>
        <begin position="251"/>
        <end position="348"/>
    </location>
</feature>
<keyword evidence="3" id="KW-1185">Reference proteome</keyword>
<accession>A0A6A6UX49</accession>
<dbReference type="EMBL" id="MU004230">
    <property type="protein sequence ID" value="KAF2675564.1"/>
    <property type="molecule type" value="Genomic_DNA"/>
</dbReference>
<evidence type="ECO:0000256" key="1">
    <source>
        <dbReference type="SAM" id="MobiDB-lite"/>
    </source>
</evidence>
<gene>
    <name evidence="2" type="ORF">BT63DRAFT_436438</name>
</gene>
<evidence type="ECO:0000313" key="3">
    <source>
        <dbReference type="Proteomes" id="UP000799302"/>
    </source>
</evidence>
<proteinExistence type="predicted"/>
<evidence type="ECO:0000313" key="2">
    <source>
        <dbReference type="EMBL" id="KAF2675564.1"/>
    </source>
</evidence>
<feature type="region of interest" description="Disordered" evidence="1">
    <location>
        <begin position="36"/>
        <end position="79"/>
    </location>
</feature>
<dbReference type="Proteomes" id="UP000799302">
    <property type="component" value="Unassembled WGS sequence"/>
</dbReference>
<sequence length="523" mass="57597">MASSTGHRCDIYHLGKRSQPENALDLDLSNILQNPLTARADSPPNVHKQSGNGLSRQLSARQPAKHSRKPSLRLAEGMGRKLPGRAVEQPSRPLIQDSTITYSTQKSATVSQAAALPGATVSLQRSPSRTQQYSSMSPFGDMKKYAYFPSVGAQLQLEVGSPGPILEDDGSFSINSGSNNTLDSVLSVVDDMPQTPLTSPTFKAHSRERSRINSEIPDMAEMEKKIAHLGLQESSTIGIVPIMLDLNSHQRLRSSSSMPTIPVSTTRSPTTFPIKRPPTSKSYTRPELSPLNQRPWSPPPSDDVSLSLSRGRSQTSATFPPISTRARSKSRARRKSIGKPPLRLHKPLPTVPQRRRMHAMPHIFSQSASADLMVSTEGNVEPKLSKTRSKRKHSDAVKREHSVKKPKMETPLVHVERRGNMAETEERKARQPAKKKSMMFGSFWRRAFGRKSCDCAMRGMKLVFCNFVNPVSHLPELHPIQYQKSGAMPTGAGKVLGIINSIQFQASTLSGLVHCTDQWTVAS</sequence>
<feature type="compositionally biased region" description="Polar residues" evidence="1">
    <location>
        <begin position="47"/>
        <end position="60"/>
    </location>
</feature>
<reference evidence="2" key="1">
    <citation type="journal article" date="2020" name="Stud. Mycol.">
        <title>101 Dothideomycetes genomes: a test case for predicting lifestyles and emergence of pathogens.</title>
        <authorList>
            <person name="Haridas S."/>
            <person name="Albert R."/>
            <person name="Binder M."/>
            <person name="Bloem J."/>
            <person name="Labutti K."/>
            <person name="Salamov A."/>
            <person name="Andreopoulos B."/>
            <person name="Baker S."/>
            <person name="Barry K."/>
            <person name="Bills G."/>
            <person name="Bluhm B."/>
            <person name="Cannon C."/>
            <person name="Castanera R."/>
            <person name="Culley D."/>
            <person name="Daum C."/>
            <person name="Ezra D."/>
            <person name="Gonzalez J."/>
            <person name="Henrissat B."/>
            <person name="Kuo A."/>
            <person name="Liang C."/>
            <person name="Lipzen A."/>
            <person name="Lutzoni F."/>
            <person name="Magnuson J."/>
            <person name="Mondo S."/>
            <person name="Nolan M."/>
            <person name="Ohm R."/>
            <person name="Pangilinan J."/>
            <person name="Park H.-J."/>
            <person name="Ramirez L."/>
            <person name="Alfaro M."/>
            <person name="Sun H."/>
            <person name="Tritt A."/>
            <person name="Yoshinaga Y."/>
            <person name="Zwiers L.-H."/>
            <person name="Turgeon B."/>
            <person name="Goodwin S."/>
            <person name="Spatafora J."/>
            <person name="Crous P."/>
            <person name="Grigoriev I."/>
        </authorList>
    </citation>
    <scope>NUCLEOTIDE SEQUENCE</scope>
    <source>
        <strain evidence="2">CBS 115976</strain>
    </source>
</reference>
<organism evidence="2 3">
    <name type="scientific">Microthyrium microscopicum</name>
    <dbReference type="NCBI Taxonomy" id="703497"/>
    <lineage>
        <taxon>Eukaryota</taxon>
        <taxon>Fungi</taxon>
        <taxon>Dikarya</taxon>
        <taxon>Ascomycota</taxon>
        <taxon>Pezizomycotina</taxon>
        <taxon>Dothideomycetes</taxon>
        <taxon>Dothideomycetes incertae sedis</taxon>
        <taxon>Microthyriales</taxon>
        <taxon>Microthyriaceae</taxon>
        <taxon>Microthyrium</taxon>
    </lineage>
</organism>
<feature type="region of interest" description="Disordered" evidence="1">
    <location>
        <begin position="379"/>
        <end position="404"/>
    </location>
</feature>
<feature type="compositionally biased region" description="Basic residues" evidence="1">
    <location>
        <begin position="326"/>
        <end position="346"/>
    </location>
</feature>